<feature type="chain" id="PRO_5045366159" evidence="1">
    <location>
        <begin position="26"/>
        <end position="165"/>
    </location>
</feature>
<gene>
    <name evidence="3" type="ORF">MKJ03_06200</name>
</gene>
<dbReference type="Pfam" id="PF12680">
    <property type="entry name" value="SnoaL_2"/>
    <property type="match status" value="1"/>
</dbReference>
<evidence type="ECO:0000256" key="1">
    <source>
        <dbReference type="SAM" id="SignalP"/>
    </source>
</evidence>
<reference evidence="3 4" key="1">
    <citation type="submission" date="2022-03" db="EMBL/GenBank/DDBJ databases">
        <title>Rhizobium SSM4.3 sp. nov., isolated from Sediment (Gouqi Island).</title>
        <authorList>
            <person name="Chen G."/>
        </authorList>
    </citation>
    <scope>NUCLEOTIDE SEQUENCE [LARGE SCALE GENOMIC DNA]</scope>
    <source>
        <strain evidence="3 4">SSM4.3</strain>
        <plasmid evidence="3">unnamed</plasmid>
    </source>
</reference>
<keyword evidence="3" id="KW-0614">Plasmid</keyword>
<keyword evidence="4" id="KW-1185">Reference proteome</keyword>
<feature type="signal peptide" evidence="1">
    <location>
        <begin position="1"/>
        <end position="25"/>
    </location>
</feature>
<protein>
    <submittedName>
        <fullName evidence="3">Nuclear transport factor 2 family protein</fullName>
    </submittedName>
</protein>
<dbReference type="InterPro" id="IPR032710">
    <property type="entry name" value="NTF2-like_dom_sf"/>
</dbReference>
<evidence type="ECO:0000259" key="2">
    <source>
        <dbReference type="Pfam" id="PF12680"/>
    </source>
</evidence>
<organism evidence="3 4">
    <name type="scientific">Peteryoungia algae</name>
    <dbReference type="NCBI Taxonomy" id="2919917"/>
    <lineage>
        <taxon>Bacteria</taxon>
        <taxon>Pseudomonadati</taxon>
        <taxon>Pseudomonadota</taxon>
        <taxon>Alphaproteobacteria</taxon>
        <taxon>Hyphomicrobiales</taxon>
        <taxon>Rhizobiaceae</taxon>
        <taxon>Peteryoungia</taxon>
    </lineage>
</organism>
<dbReference type="Proteomes" id="UP001522662">
    <property type="component" value="Unassembled WGS sequence"/>
</dbReference>
<feature type="domain" description="SnoaL-like" evidence="2">
    <location>
        <begin position="42"/>
        <end position="148"/>
    </location>
</feature>
<proteinExistence type="predicted"/>
<geneLocation type="plasmid" evidence="3">
    <name>unnamed</name>
</geneLocation>
<dbReference type="EMBL" id="JALAYX010000002">
    <property type="protein sequence ID" value="MCJ8237909.1"/>
    <property type="molecule type" value="Genomic_DNA"/>
</dbReference>
<dbReference type="Gene3D" id="3.10.450.50">
    <property type="match status" value="1"/>
</dbReference>
<evidence type="ECO:0000313" key="3">
    <source>
        <dbReference type="EMBL" id="MCJ8237909.1"/>
    </source>
</evidence>
<name>A0ABT0CXL0_9HYPH</name>
<keyword evidence="1" id="KW-0732">Signal</keyword>
<sequence length="165" mass="17857">MNRRTLLTTSLGASLAIILGQHAGAQDMDQQTKTSFDTVMGFMGAMGSGDMEKMNALMADDMVWHNEGDTTIPWVHGGIQGKEAIFEFLGVFGAGLQTTKWENTDAFASGDTVAVFGVMNGITTHSGKAIGDFSFALRAKVRDGQVVLWHWFEDSFALSKAYHTA</sequence>
<dbReference type="RefSeq" id="WP_245135669.1">
    <property type="nucleotide sequence ID" value="NZ_CP128477.1"/>
</dbReference>
<comment type="caution">
    <text evidence="3">The sequence shown here is derived from an EMBL/GenBank/DDBJ whole genome shotgun (WGS) entry which is preliminary data.</text>
</comment>
<evidence type="ECO:0000313" key="4">
    <source>
        <dbReference type="Proteomes" id="UP001522662"/>
    </source>
</evidence>
<dbReference type="SUPFAM" id="SSF54427">
    <property type="entry name" value="NTF2-like"/>
    <property type="match status" value="1"/>
</dbReference>
<accession>A0ABT0CXL0</accession>
<dbReference type="InterPro" id="IPR037401">
    <property type="entry name" value="SnoaL-like"/>
</dbReference>